<feature type="region of interest" description="Disordered" evidence="1">
    <location>
        <begin position="1"/>
        <end position="29"/>
    </location>
</feature>
<proteinExistence type="predicted"/>
<feature type="transmembrane region" description="Helical" evidence="2">
    <location>
        <begin position="166"/>
        <end position="190"/>
    </location>
</feature>
<dbReference type="Proteomes" id="UP001565368">
    <property type="component" value="Unassembled WGS sequence"/>
</dbReference>
<feature type="region of interest" description="Disordered" evidence="1">
    <location>
        <begin position="48"/>
        <end position="74"/>
    </location>
</feature>
<comment type="caution">
    <text evidence="3">The sequence shown here is derived from an EMBL/GenBank/DDBJ whole genome shotgun (WGS) entry which is preliminary data.</text>
</comment>
<evidence type="ECO:0000313" key="3">
    <source>
        <dbReference type="EMBL" id="KAL1407008.1"/>
    </source>
</evidence>
<name>A0ABR3PX52_9TREE</name>
<keyword evidence="2" id="KW-0812">Transmembrane</keyword>
<dbReference type="RefSeq" id="XP_069206952.1">
    <property type="nucleotide sequence ID" value="XM_069354881.1"/>
</dbReference>
<sequence>MSTCASARGATNPARRSTLPTPFGWDGLQATSSEEDLTALGLILHPKDDGVPAAATGTPPTPSTPLSPKGGWSPRRKAPPLVMPEISVTVHPPSPVDGPHAPAPRPAPRPAANLRAEIEGATGVLNRNSALIGNTTTPVYWEDEERARQRKADSIKRRERFRKFKIPLILAITVLVGGGISGIIFVIVHYTAQAHH</sequence>
<keyword evidence="2" id="KW-0472">Membrane</keyword>
<keyword evidence="4" id="KW-1185">Reference proteome</keyword>
<dbReference type="GeneID" id="95987464"/>
<evidence type="ECO:0000256" key="1">
    <source>
        <dbReference type="SAM" id="MobiDB-lite"/>
    </source>
</evidence>
<evidence type="ECO:0000313" key="4">
    <source>
        <dbReference type="Proteomes" id="UP001565368"/>
    </source>
</evidence>
<organism evidence="3 4">
    <name type="scientific">Vanrija albida</name>
    <dbReference type="NCBI Taxonomy" id="181172"/>
    <lineage>
        <taxon>Eukaryota</taxon>
        <taxon>Fungi</taxon>
        <taxon>Dikarya</taxon>
        <taxon>Basidiomycota</taxon>
        <taxon>Agaricomycotina</taxon>
        <taxon>Tremellomycetes</taxon>
        <taxon>Trichosporonales</taxon>
        <taxon>Trichosporonaceae</taxon>
        <taxon>Vanrija</taxon>
    </lineage>
</organism>
<evidence type="ECO:0000256" key="2">
    <source>
        <dbReference type="SAM" id="Phobius"/>
    </source>
</evidence>
<reference evidence="3 4" key="1">
    <citation type="submission" date="2023-08" db="EMBL/GenBank/DDBJ databases">
        <title>Annotated Genome Sequence of Vanrija albida AlHP1.</title>
        <authorList>
            <person name="Herzog R."/>
        </authorList>
    </citation>
    <scope>NUCLEOTIDE SEQUENCE [LARGE SCALE GENOMIC DNA]</scope>
    <source>
        <strain evidence="3 4">AlHP1</strain>
    </source>
</reference>
<dbReference type="EMBL" id="JBBXJM010000005">
    <property type="protein sequence ID" value="KAL1407008.1"/>
    <property type="molecule type" value="Genomic_DNA"/>
</dbReference>
<accession>A0ABR3PX52</accession>
<keyword evidence="2" id="KW-1133">Transmembrane helix</keyword>
<gene>
    <name evidence="3" type="ORF">Q8F55_006421</name>
</gene>
<protein>
    <submittedName>
        <fullName evidence="3">Uncharacterized protein</fullName>
    </submittedName>
</protein>